<reference evidence="2 3" key="1">
    <citation type="submission" date="2019-12" db="EMBL/GenBank/DDBJ databases">
        <title>Shinella granuli gen. nov., sp. nov., and proposal of the reclassification of Zoogloea ramigera ATCC 19623 as Shinella zoogloeoides sp. nov.</title>
        <authorList>
            <person name="Gao J."/>
        </authorList>
    </citation>
    <scope>NUCLEOTIDE SEQUENCE [LARGE SCALE GENOMIC DNA]</scope>
    <source>
        <strain evidence="2 3">DSM 287</strain>
    </source>
</reference>
<accession>A0A6N8TC90</accession>
<sequence length="344" mass="38308">MAERDELLASIVETTADYREGDLAAPTPEHVERWVSQFDEHVRLPILREIDHVLKSTYFSRANTRKFLSGLFQTDSLVGEDPCKFWGGVSFLDVQGGGASQKEMLALFSKILEKRCGYSVSDCGADPHSFVYLDDASFTGNRVRQDVEGWIAKSAPKDATLHIIAIALHSNGSNYANGRIQAAAKAAGKSIKLKWWRAIALEDQLGQTNSSDVLRPTQIPEDDLVKAYVEAMTHKPRLRVPGQVGGNGIFSSDEGRQLLEQEFLKAGARIRSMCPHLNKYQRPLGNSLLETLGFGSLIVTFRNCPNNAPLALWAGDPWYPLFPRTTNSDTSMRRFMAMLAREDF</sequence>
<organism evidence="2 3">
    <name type="scientific">Shinella zoogloeoides</name>
    <name type="common">Crabtreella saccharophila</name>
    <dbReference type="NCBI Taxonomy" id="352475"/>
    <lineage>
        <taxon>Bacteria</taxon>
        <taxon>Pseudomonadati</taxon>
        <taxon>Pseudomonadota</taxon>
        <taxon>Alphaproteobacteria</taxon>
        <taxon>Hyphomicrobiales</taxon>
        <taxon>Rhizobiaceae</taxon>
        <taxon>Shinella</taxon>
    </lineage>
</organism>
<comment type="caution">
    <text evidence="2">The sequence shown here is derived from an EMBL/GenBank/DDBJ whole genome shotgun (WGS) entry which is preliminary data.</text>
</comment>
<dbReference type="AlphaFoldDB" id="A0A6N8TC90"/>
<protein>
    <recommendedName>
        <fullName evidence="1">PRTase-CE domain-containing protein</fullName>
    </recommendedName>
</protein>
<proteinExistence type="predicted"/>
<evidence type="ECO:0000313" key="3">
    <source>
        <dbReference type="Proteomes" id="UP000440304"/>
    </source>
</evidence>
<feature type="domain" description="PRTase-CE" evidence="1">
    <location>
        <begin position="31"/>
        <end position="324"/>
    </location>
</feature>
<dbReference type="RefSeq" id="WP_160786258.1">
    <property type="nucleotide sequence ID" value="NZ_CP086610.1"/>
</dbReference>
<gene>
    <name evidence="2" type="ORF">GR156_11225</name>
</gene>
<dbReference type="EMBL" id="WUML01000007">
    <property type="protein sequence ID" value="MXO00877.1"/>
    <property type="molecule type" value="Genomic_DNA"/>
</dbReference>
<evidence type="ECO:0000259" key="1">
    <source>
        <dbReference type="Pfam" id="PF24390"/>
    </source>
</evidence>
<dbReference type="OrthoDB" id="7753492at2"/>
<dbReference type="Proteomes" id="UP000440304">
    <property type="component" value="Unassembled WGS sequence"/>
</dbReference>
<evidence type="ECO:0000313" key="2">
    <source>
        <dbReference type="EMBL" id="MXO00877.1"/>
    </source>
</evidence>
<dbReference type="InterPro" id="IPR056920">
    <property type="entry name" value="PRTase-CE"/>
</dbReference>
<name>A0A6N8TC90_SHIZO</name>
<dbReference type="Pfam" id="PF24390">
    <property type="entry name" value="PRTase-CE"/>
    <property type="match status" value="1"/>
</dbReference>